<organism evidence="1 2">
    <name type="scientific">Erwinia phage vB_EamM_Huxley</name>
    <dbReference type="NCBI Taxonomy" id="1883373"/>
    <lineage>
        <taxon>Viruses</taxon>
        <taxon>Duplodnaviria</taxon>
        <taxon>Heunggongvirae</taxon>
        <taxon>Uroviricota</taxon>
        <taxon>Caudoviricetes</taxon>
        <taxon>Chimalliviridae</taxon>
        <taxon>Machinavirus</taxon>
        <taxon>Machinavirus machina</taxon>
    </lineage>
</organism>
<dbReference type="RefSeq" id="YP_009293106.1">
    <property type="nucleotide sequence ID" value="NC_031127.1"/>
</dbReference>
<gene>
    <name evidence="1" type="ORF">HUXLEY_138</name>
</gene>
<proteinExistence type="predicted"/>
<protein>
    <submittedName>
        <fullName evidence="1">Uncharacterized protein</fullName>
    </submittedName>
</protein>
<name>A0A1B2ID61_9CAUD</name>
<evidence type="ECO:0000313" key="1">
    <source>
        <dbReference type="EMBL" id="ANZ49220.1"/>
    </source>
</evidence>
<evidence type="ECO:0000313" key="2">
    <source>
        <dbReference type="Proteomes" id="UP000203302"/>
    </source>
</evidence>
<dbReference type="KEGG" id="vg:29069260"/>
<sequence length="172" mass="20542">MEMNFYTKRELTHLAMLKQPGMAIDPEIKIDPLKEEIALSYPEAEWNDWYCKVKMVSYALLELARYNTCKRLQGWVWYVPRTPSQLAFETNPEEKVAIRPVIHPERLEVHLEAIWNRPRTELAEIVRIIQRVEMPGLTWVTWDSVDVNKNFWVLSWVGGPFHNHNHIYLNRR</sequence>
<accession>A0A1B2ID61</accession>
<dbReference type="EMBL" id="KX397368">
    <property type="protein sequence ID" value="ANZ49220.1"/>
    <property type="molecule type" value="Genomic_DNA"/>
</dbReference>
<dbReference type="GeneID" id="29069260"/>
<reference evidence="2" key="1">
    <citation type="submission" date="2016-06" db="EMBL/GenBank/DDBJ databases">
        <authorList>
            <person name="Berg J.A."/>
            <person name="Grossarth S.E."/>
            <person name="Jarvis T.M."/>
            <person name="Merrill B.D."/>
            <person name="Breakwell D.P."/>
            <person name="Hope S."/>
            <person name="Grose J.H."/>
        </authorList>
    </citation>
    <scope>NUCLEOTIDE SEQUENCE [LARGE SCALE GENOMIC DNA]</scope>
</reference>
<dbReference type="Proteomes" id="UP000203302">
    <property type="component" value="Segment"/>
</dbReference>
<dbReference type="OrthoDB" id="15402at10239"/>